<gene>
    <name evidence="3" type="ORF">RhiirA5_411422</name>
</gene>
<dbReference type="VEuPathDB" id="FungiDB:RhiirA1_399303"/>
<comment type="caution">
    <text evidence="3">The sequence shown here is derived from an EMBL/GenBank/DDBJ whole genome shotgun (WGS) entry which is preliminary data.</text>
</comment>
<keyword evidence="2" id="KW-1133">Transmembrane helix</keyword>
<feature type="transmembrane region" description="Helical" evidence="2">
    <location>
        <begin position="259"/>
        <end position="280"/>
    </location>
</feature>
<feature type="region of interest" description="Disordered" evidence="1">
    <location>
        <begin position="368"/>
        <end position="395"/>
    </location>
</feature>
<keyword evidence="2" id="KW-0472">Membrane</keyword>
<evidence type="ECO:0000313" key="4">
    <source>
        <dbReference type="Proteomes" id="UP000232722"/>
    </source>
</evidence>
<sequence length="433" mass="48911">MRLTNLLGGNRRSEPKHLLGLKIFTMIMLISGLTGYLAVLIVDVNQDAPIIITSYVNVDGVRAPNLHFGGGYNSSVSCQEFHMVNDVLAPPVDCLEDTIIHYNEQLKLYFTSYQPSRDVFFSKKSLNYVTLKLVINEEITLEKAWDMTLMAYHPEKDFFYQGRSDFIEESLFTLNSYSIMPSQDYRFTYSNIIREVIKPSWMNDFGVPPKYERKPYIISDLVGNPIVQDQASGQTISFTIQPKYFNTIQIDKELRTHTYLSVLGLIGGAWGLAAAIYTFLFGANILQPWGAVQSHCCGFSRLTQNKLKDSLPIVPFSDDPKTKDHQINSLSLAEQNKLFLSRLNSLELFLQEYVVDVQYLDRIRDNVETTNNTDDNQNTNSASSTTSETISSQQQNENLAITIPPNLTQTLTADSTPQSNKTYAADAPHDDIS</sequence>
<proteinExistence type="predicted"/>
<dbReference type="OrthoDB" id="2339353at2759"/>
<reference evidence="3 4" key="2">
    <citation type="submission" date="2017-09" db="EMBL/GenBank/DDBJ databases">
        <title>Extensive intraspecific genome diversity in a model arbuscular mycorrhizal fungus.</title>
        <authorList>
            <person name="Chen E.C."/>
            <person name="Morin E."/>
            <person name="Beaudet D."/>
            <person name="Noel J."/>
            <person name="Ndikumana S."/>
            <person name="Charron P."/>
            <person name="St-Onge C."/>
            <person name="Giorgi J."/>
            <person name="Grigoriev I.V."/>
            <person name="Roux C."/>
            <person name="Martin F.M."/>
            <person name="Corradi N."/>
        </authorList>
    </citation>
    <scope>NUCLEOTIDE SEQUENCE [LARGE SCALE GENOMIC DNA]</scope>
    <source>
        <strain evidence="3 4">A5</strain>
    </source>
</reference>
<evidence type="ECO:0000256" key="1">
    <source>
        <dbReference type="SAM" id="MobiDB-lite"/>
    </source>
</evidence>
<feature type="transmembrane region" description="Helical" evidence="2">
    <location>
        <begin position="21"/>
        <end position="42"/>
    </location>
</feature>
<dbReference type="VEuPathDB" id="FungiDB:RhiirFUN_011590"/>
<dbReference type="EMBL" id="LLXJ01000229">
    <property type="protein sequence ID" value="PKC12763.1"/>
    <property type="molecule type" value="Genomic_DNA"/>
</dbReference>
<protein>
    <submittedName>
        <fullName evidence="3">Uncharacterized protein</fullName>
    </submittedName>
</protein>
<reference evidence="3 4" key="1">
    <citation type="submission" date="2016-04" db="EMBL/GenBank/DDBJ databases">
        <title>Genome analyses suggest a sexual origin of heterokaryosis in a supposedly ancient asexual fungus.</title>
        <authorList>
            <person name="Ropars J."/>
            <person name="Sedzielewska K."/>
            <person name="Noel J."/>
            <person name="Charron P."/>
            <person name="Farinelli L."/>
            <person name="Marton T."/>
            <person name="Kruger M."/>
            <person name="Pelin A."/>
            <person name="Brachmann A."/>
            <person name="Corradi N."/>
        </authorList>
    </citation>
    <scope>NUCLEOTIDE SEQUENCE [LARGE SCALE GENOMIC DNA]</scope>
    <source>
        <strain evidence="3 4">A5</strain>
    </source>
</reference>
<dbReference type="VEuPathDB" id="FungiDB:FUN_014412"/>
<name>A0A2N0Q102_9GLOM</name>
<evidence type="ECO:0000256" key="2">
    <source>
        <dbReference type="SAM" id="Phobius"/>
    </source>
</evidence>
<feature type="compositionally biased region" description="Polar residues" evidence="1">
    <location>
        <begin position="409"/>
        <end position="422"/>
    </location>
</feature>
<organism evidence="3 4">
    <name type="scientific">Rhizophagus irregularis</name>
    <dbReference type="NCBI Taxonomy" id="588596"/>
    <lineage>
        <taxon>Eukaryota</taxon>
        <taxon>Fungi</taxon>
        <taxon>Fungi incertae sedis</taxon>
        <taxon>Mucoromycota</taxon>
        <taxon>Glomeromycotina</taxon>
        <taxon>Glomeromycetes</taxon>
        <taxon>Glomerales</taxon>
        <taxon>Glomeraceae</taxon>
        <taxon>Rhizophagus</taxon>
    </lineage>
</organism>
<dbReference type="AlphaFoldDB" id="A0A2N0Q102"/>
<evidence type="ECO:0000313" key="3">
    <source>
        <dbReference type="EMBL" id="PKC12763.1"/>
    </source>
</evidence>
<accession>A0A2N0Q102</accession>
<keyword evidence="2" id="KW-0812">Transmembrane</keyword>
<feature type="region of interest" description="Disordered" evidence="1">
    <location>
        <begin position="409"/>
        <end position="433"/>
    </location>
</feature>
<dbReference type="Proteomes" id="UP000232722">
    <property type="component" value="Unassembled WGS sequence"/>
</dbReference>